<feature type="compositionally biased region" description="Basic and acidic residues" evidence="1">
    <location>
        <begin position="9"/>
        <end position="28"/>
    </location>
</feature>
<evidence type="ECO:0000313" key="2">
    <source>
        <dbReference type="EMBL" id="UVC49556.1"/>
    </source>
</evidence>
<dbReference type="AlphaFoldDB" id="A0A976SIN5"/>
<organism evidence="2 3">
    <name type="scientific">Theileria orientalis</name>
    <dbReference type="NCBI Taxonomy" id="68886"/>
    <lineage>
        <taxon>Eukaryota</taxon>
        <taxon>Sar</taxon>
        <taxon>Alveolata</taxon>
        <taxon>Apicomplexa</taxon>
        <taxon>Aconoidasida</taxon>
        <taxon>Piroplasmida</taxon>
        <taxon>Theileriidae</taxon>
        <taxon>Theileria</taxon>
    </lineage>
</organism>
<proteinExistence type="predicted"/>
<name>A0A976SIN5_THEOR</name>
<gene>
    <name evidence="2" type="ORF">MACK_003394</name>
</gene>
<feature type="compositionally biased region" description="Basic and acidic residues" evidence="1">
    <location>
        <begin position="91"/>
        <end position="102"/>
    </location>
</feature>
<sequence length="102" mass="11854">MECPVKRISTTDKKVEVEKKENEGKEGRTTTIQSDTNDARSGLKITEGNYLYKRSIFKSYVRNINTWKNSRINIIEYESSLEANHQSYSGKENETKMNENNL</sequence>
<dbReference type="EMBL" id="CP056069">
    <property type="protein sequence ID" value="UVC49556.1"/>
    <property type="molecule type" value="Genomic_DNA"/>
</dbReference>
<dbReference type="Proteomes" id="UP000244811">
    <property type="component" value="Chromosome 1"/>
</dbReference>
<feature type="region of interest" description="Disordered" evidence="1">
    <location>
        <begin position="83"/>
        <end position="102"/>
    </location>
</feature>
<evidence type="ECO:0000313" key="3">
    <source>
        <dbReference type="Proteomes" id="UP000244811"/>
    </source>
</evidence>
<protein>
    <submittedName>
        <fullName evidence="2">Uncharacterized protein</fullName>
    </submittedName>
</protein>
<reference evidence="2" key="1">
    <citation type="submission" date="2022-07" db="EMBL/GenBank/DDBJ databases">
        <title>Evaluation of T. orientalis genome assembly methods using nanopore sequencing and analysis of variation between genomes.</title>
        <authorList>
            <person name="Yam J."/>
            <person name="Micallef M.L."/>
            <person name="Liu M."/>
            <person name="Djordjevic S.P."/>
            <person name="Bogema D.R."/>
            <person name="Jenkins C."/>
        </authorList>
    </citation>
    <scope>NUCLEOTIDE SEQUENCE</scope>
    <source>
        <strain evidence="2">Goon Nure</strain>
    </source>
</reference>
<accession>A0A976SIN5</accession>
<feature type="region of interest" description="Disordered" evidence="1">
    <location>
        <begin position="1"/>
        <end position="35"/>
    </location>
</feature>
<evidence type="ECO:0000256" key="1">
    <source>
        <dbReference type="SAM" id="MobiDB-lite"/>
    </source>
</evidence>